<feature type="region of interest" description="Disordered" evidence="13">
    <location>
        <begin position="326"/>
        <end position="348"/>
    </location>
</feature>
<dbReference type="Pfam" id="PF07715">
    <property type="entry name" value="Plug"/>
    <property type="match status" value="1"/>
</dbReference>
<evidence type="ECO:0000256" key="1">
    <source>
        <dbReference type="ARBA" id="ARBA00004571"/>
    </source>
</evidence>
<dbReference type="GO" id="GO:0015344">
    <property type="term" value="F:siderophore uptake transmembrane transporter activity"/>
    <property type="evidence" value="ECO:0007669"/>
    <property type="project" value="TreeGrafter"/>
</dbReference>
<dbReference type="SUPFAM" id="SSF56935">
    <property type="entry name" value="Porins"/>
    <property type="match status" value="1"/>
</dbReference>
<evidence type="ECO:0000313" key="16">
    <source>
        <dbReference type="EMBL" id="MEF7616244.1"/>
    </source>
</evidence>
<dbReference type="PROSITE" id="PS52016">
    <property type="entry name" value="TONB_DEPENDENT_REC_3"/>
    <property type="match status" value="1"/>
</dbReference>
<feature type="domain" description="TonB-dependent receptor plug" evidence="15">
    <location>
        <begin position="57"/>
        <end position="155"/>
    </location>
</feature>
<feature type="domain" description="TonB-dependent receptor-like beta-barrel" evidence="14">
    <location>
        <begin position="232"/>
        <end position="692"/>
    </location>
</feature>
<keyword evidence="17" id="KW-1185">Reference proteome</keyword>
<name>A0AAW9QKV6_9BURK</name>
<evidence type="ECO:0000256" key="2">
    <source>
        <dbReference type="ARBA" id="ARBA00009810"/>
    </source>
</evidence>
<dbReference type="Proteomes" id="UP001336250">
    <property type="component" value="Unassembled WGS sequence"/>
</dbReference>
<keyword evidence="9 16" id="KW-0675">Receptor</keyword>
<sequence length="726" mass="79696">MLAIGPLQAQPQPQPAPAVPAPASPSASEPGASPPDGAAQRIEVTGTVVRGDTELRRQSTASKIVVGREEIERFGDGNVSDVLKRIPGITVQGTPGRGGTPRMRGLGSGYTQILVDGEPLPAGFSVDSLSPEQLERIEVLRGPTAETGARAIAGTINIVTRETQRKPLNDWRLTALFDGGYLSPTVAWTRSDRLGEDFDYTSSLSLYAREDETRSINTTVSPTIDQRTRSLLHDQRLGLRGSGRLRWRLGEGESLTLSPFVVLTSASPRREGVLQQTRGEAPYERFESVSDSSFRMLRLNSQLNRRLGESRVEWKAGASHWRWPSRTDRREVGGTTPGLRSDDTVTRSQSLSTGLKSTTALADTHSLVVGAEVEHLRRGEQRSTLFDGAPVLGEFGDNLRATSTRWALYAQDEWSVSKQVELQLGLRGEGIATRGSGEGGDAVRNRSTVWTPLLHAVWRPAAQRRDQVRLSLTRSYRSPTLQNLIARPWLNTSYPDGPNEPTQADRAGNPALRPEIATGIDLAVERYLPGGGLLSANLFHRRIQDLMRTVTTLEAVSWADAPRWVARPRNIGDATTTGIEMEARFRLDDLLDGAPGVDLRSNLSLFRSRVQSVPGPDNRLDQQPDATANLGADYKLANLPLTVGANLNWAPGYDARLAEDQYATQNRKRVFDAYALWRVQPGMQLRLSAGNLVPLDDINGSTVFNEVSRTAYRSTVSWQIQLEMKL</sequence>
<feature type="compositionally biased region" description="Pro residues" evidence="13">
    <location>
        <begin position="12"/>
        <end position="23"/>
    </location>
</feature>
<evidence type="ECO:0000256" key="6">
    <source>
        <dbReference type="ARBA" id="ARBA00022729"/>
    </source>
</evidence>
<dbReference type="RefSeq" id="WP_332291693.1">
    <property type="nucleotide sequence ID" value="NZ_JAZIBG010000038.1"/>
</dbReference>
<dbReference type="InterPro" id="IPR037066">
    <property type="entry name" value="Plug_dom_sf"/>
</dbReference>
<reference evidence="16 17" key="1">
    <citation type="submission" date="2024-02" db="EMBL/GenBank/DDBJ databases">
        <title>Genome sequence of Aquincola sp. MAHUQ-54.</title>
        <authorList>
            <person name="Huq M.A."/>
        </authorList>
    </citation>
    <scope>NUCLEOTIDE SEQUENCE [LARGE SCALE GENOMIC DNA]</scope>
    <source>
        <strain evidence="16 17">MAHUQ-54</strain>
    </source>
</reference>
<gene>
    <name evidence="16" type="ORF">V4F39_20180</name>
</gene>
<dbReference type="InterPro" id="IPR000531">
    <property type="entry name" value="Beta-barrel_TonB"/>
</dbReference>
<dbReference type="Pfam" id="PF00593">
    <property type="entry name" value="TonB_dep_Rec_b-barrel"/>
    <property type="match status" value="1"/>
</dbReference>
<feature type="compositionally biased region" description="Low complexity" evidence="13">
    <location>
        <begin position="1"/>
        <end position="11"/>
    </location>
</feature>
<dbReference type="GO" id="GO:0009279">
    <property type="term" value="C:cell outer membrane"/>
    <property type="evidence" value="ECO:0007669"/>
    <property type="project" value="UniProtKB-SubCell"/>
</dbReference>
<evidence type="ECO:0000313" key="17">
    <source>
        <dbReference type="Proteomes" id="UP001336250"/>
    </source>
</evidence>
<evidence type="ECO:0000256" key="13">
    <source>
        <dbReference type="SAM" id="MobiDB-lite"/>
    </source>
</evidence>
<dbReference type="InterPro" id="IPR012910">
    <property type="entry name" value="Plug_dom"/>
</dbReference>
<proteinExistence type="inferred from homology"/>
<dbReference type="PANTHER" id="PTHR30069">
    <property type="entry name" value="TONB-DEPENDENT OUTER MEMBRANE RECEPTOR"/>
    <property type="match status" value="1"/>
</dbReference>
<keyword evidence="4 11" id="KW-1134">Transmembrane beta strand</keyword>
<keyword evidence="6" id="KW-0732">Signal</keyword>
<evidence type="ECO:0000256" key="11">
    <source>
        <dbReference type="PROSITE-ProRule" id="PRU01360"/>
    </source>
</evidence>
<keyword evidence="3 11" id="KW-0813">Transport</keyword>
<evidence type="ECO:0000256" key="3">
    <source>
        <dbReference type="ARBA" id="ARBA00022448"/>
    </source>
</evidence>
<dbReference type="Gene3D" id="2.40.170.20">
    <property type="entry name" value="TonB-dependent receptor, beta-barrel domain"/>
    <property type="match status" value="1"/>
</dbReference>
<dbReference type="PANTHER" id="PTHR30069:SF29">
    <property type="entry name" value="HEMOGLOBIN AND HEMOGLOBIN-HAPTOGLOBIN-BINDING PROTEIN 1-RELATED"/>
    <property type="match status" value="1"/>
</dbReference>
<evidence type="ECO:0000256" key="4">
    <source>
        <dbReference type="ARBA" id="ARBA00022452"/>
    </source>
</evidence>
<accession>A0AAW9QKV6</accession>
<evidence type="ECO:0000256" key="5">
    <source>
        <dbReference type="ARBA" id="ARBA00022692"/>
    </source>
</evidence>
<dbReference type="InterPro" id="IPR036942">
    <property type="entry name" value="Beta-barrel_TonB_sf"/>
</dbReference>
<dbReference type="Gene3D" id="2.170.130.10">
    <property type="entry name" value="TonB-dependent receptor, plug domain"/>
    <property type="match status" value="1"/>
</dbReference>
<keyword evidence="10 11" id="KW-0998">Cell outer membrane</keyword>
<dbReference type="CDD" id="cd01347">
    <property type="entry name" value="ligand_gated_channel"/>
    <property type="match status" value="1"/>
</dbReference>
<evidence type="ECO:0000259" key="15">
    <source>
        <dbReference type="Pfam" id="PF07715"/>
    </source>
</evidence>
<dbReference type="AlphaFoldDB" id="A0AAW9QKV6"/>
<dbReference type="InterPro" id="IPR039426">
    <property type="entry name" value="TonB-dep_rcpt-like"/>
</dbReference>
<feature type="compositionally biased region" description="Low complexity" evidence="13">
    <location>
        <begin position="24"/>
        <end position="39"/>
    </location>
</feature>
<comment type="similarity">
    <text evidence="2 11 12">Belongs to the TonB-dependent receptor family.</text>
</comment>
<organism evidence="16 17">
    <name type="scientific">Aquincola agrisoli</name>
    <dbReference type="NCBI Taxonomy" id="3119538"/>
    <lineage>
        <taxon>Bacteria</taxon>
        <taxon>Pseudomonadati</taxon>
        <taxon>Pseudomonadota</taxon>
        <taxon>Betaproteobacteria</taxon>
        <taxon>Burkholderiales</taxon>
        <taxon>Sphaerotilaceae</taxon>
        <taxon>Aquincola</taxon>
    </lineage>
</organism>
<keyword evidence="7 12" id="KW-0798">TonB box</keyword>
<evidence type="ECO:0000256" key="7">
    <source>
        <dbReference type="ARBA" id="ARBA00023077"/>
    </source>
</evidence>
<evidence type="ECO:0000256" key="9">
    <source>
        <dbReference type="ARBA" id="ARBA00023170"/>
    </source>
</evidence>
<comment type="subcellular location">
    <subcellularLocation>
        <location evidence="1 11">Cell outer membrane</location>
        <topology evidence="1 11">Multi-pass membrane protein</topology>
    </subcellularLocation>
</comment>
<evidence type="ECO:0000256" key="8">
    <source>
        <dbReference type="ARBA" id="ARBA00023136"/>
    </source>
</evidence>
<keyword evidence="8 11" id="KW-0472">Membrane</keyword>
<comment type="caution">
    <text evidence="16">The sequence shown here is derived from an EMBL/GenBank/DDBJ whole genome shotgun (WGS) entry which is preliminary data.</text>
</comment>
<evidence type="ECO:0000259" key="14">
    <source>
        <dbReference type="Pfam" id="PF00593"/>
    </source>
</evidence>
<dbReference type="GO" id="GO:0044718">
    <property type="term" value="P:siderophore transmembrane transport"/>
    <property type="evidence" value="ECO:0007669"/>
    <property type="project" value="TreeGrafter"/>
</dbReference>
<feature type="region of interest" description="Disordered" evidence="13">
    <location>
        <begin position="1"/>
        <end position="39"/>
    </location>
</feature>
<protein>
    <submittedName>
        <fullName evidence="16">TonB-dependent receptor</fullName>
    </submittedName>
</protein>
<evidence type="ECO:0000256" key="10">
    <source>
        <dbReference type="ARBA" id="ARBA00023237"/>
    </source>
</evidence>
<evidence type="ECO:0000256" key="12">
    <source>
        <dbReference type="RuleBase" id="RU003357"/>
    </source>
</evidence>
<dbReference type="EMBL" id="JAZIBG010000038">
    <property type="protein sequence ID" value="MEF7616244.1"/>
    <property type="molecule type" value="Genomic_DNA"/>
</dbReference>
<keyword evidence="5 11" id="KW-0812">Transmembrane</keyword>